<accession>A0ABV7EQI1</accession>
<evidence type="ECO:0008006" key="4">
    <source>
        <dbReference type="Google" id="ProtNLM"/>
    </source>
</evidence>
<proteinExistence type="predicted"/>
<dbReference type="RefSeq" id="WP_380688774.1">
    <property type="nucleotide sequence ID" value="NZ_JBHRSS010000003.1"/>
</dbReference>
<evidence type="ECO:0000313" key="2">
    <source>
        <dbReference type="EMBL" id="MFC3104110.1"/>
    </source>
</evidence>
<feature type="transmembrane region" description="Helical" evidence="1">
    <location>
        <begin position="30"/>
        <end position="49"/>
    </location>
</feature>
<sequence>MNNQSQNPQTADTRAEPTRIGWADMTWRDYLRIGAGVFFFLLGIAGLVLPILQGVLFLIISAFLLAPYSLWVQKQLARFETKFPWLSEKARSIATRWSPKKKAE</sequence>
<keyword evidence="1" id="KW-1133">Transmembrane helix</keyword>
<evidence type="ECO:0000256" key="1">
    <source>
        <dbReference type="SAM" id="Phobius"/>
    </source>
</evidence>
<protein>
    <recommendedName>
        <fullName evidence="4">Transmembrane protein (PGPGW)</fullName>
    </recommendedName>
</protein>
<keyword evidence="1" id="KW-0472">Membrane</keyword>
<evidence type="ECO:0000313" key="3">
    <source>
        <dbReference type="Proteomes" id="UP001595462"/>
    </source>
</evidence>
<gene>
    <name evidence="2" type="ORF">ACFOSU_09410</name>
</gene>
<comment type="caution">
    <text evidence="2">The sequence shown here is derived from an EMBL/GenBank/DDBJ whole genome shotgun (WGS) entry which is preliminary data.</text>
</comment>
<organism evidence="2 3">
    <name type="scientific">Salinisphaera aquimarina</name>
    <dbReference type="NCBI Taxonomy" id="2094031"/>
    <lineage>
        <taxon>Bacteria</taxon>
        <taxon>Pseudomonadati</taxon>
        <taxon>Pseudomonadota</taxon>
        <taxon>Gammaproteobacteria</taxon>
        <taxon>Salinisphaerales</taxon>
        <taxon>Salinisphaeraceae</taxon>
        <taxon>Salinisphaera</taxon>
    </lineage>
</organism>
<reference evidence="3" key="1">
    <citation type="journal article" date="2019" name="Int. J. Syst. Evol. Microbiol.">
        <title>The Global Catalogue of Microorganisms (GCM) 10K type strain sequencing project: providing services to taxonomists for standard genome sequencing and annotation.</title>
        <authorList>
            <consortium name="The Broad Institute Genomics Platform"/>
            <consortium name="The Broad Institute Genome Sequencing Center for Infectious Disease"/>
            <person name="Wu L."/>
            <person name="Ma J."/>
        </authorList>
    </citation>
    <scope>NUCLEOTIDE SEQUENCE [LARGE SCALE GENOMIC DNA]</scope>
    <source>
        <strain evidence="3">KCTC 52640</strain>
    </source>
</reference>
<name>A0ABV7EQI1_9GAMM</name>
<feature type="transmembrane region" description="Helical" evidence="1">
    <location>
        <begin position="55"/>
        <end position="72"/>
    </location>
</feature>
<keyword evidence="1" id="KW-0812">Transmembrane</keyword>
<dbReference type="Proteomes" id="UP001595462">
    <property type="component" value="Unassembled WGS sequence"/>
</dbReference>
<keyword evidence="3" id="KW-1185">Reference proteome</keyword>
<dbReference type="EMBL" id="JBHRSS010000003">
    <property type="protein sequence ID" value="MFC3104110.1"/>
    <property type="molecule type" value="Genomic_DNA"/>
</dbReference>